<dbReference type="GO" id="GO:0030639">
    <property type="term" value="P:polyketide biosynthetic process"/>
    <property type="evidence" value="ECO:0007669"/>
    <property type="project" value="TreeGrafter"/>
</dbReference>
<dbReference type="Pfam" id="PF00195">
    <property type="entry name" value="Chal_sti_synt_N"/>
    <property type="match status" value="1"/>
</dbReference>
<dbReference type="CDD" id="cd00831">
    <property type="entry name" value="CHS_like"/>
    <property type="match status" value="1"/>
</dbReference>
<keyword evidence="7" id="KW-1185">Reference proteome</keyword>
<dbReference type="Proteomes" id="UP000586119">
    <property type="component" value="Unassembled WGS sequence"/>
</dbReference>
<dbReference type="InterPro" id="IPR011141">
    <property type="entry name" value="Polyketide_synthase_type-III"/>
</dbReference>
<sequence>MTTAHINGIGTAVPEHDIHQPINAVLRTMLPDQRTRRVFDRMTEHSGIGHRYSFMRAGGRADEQEVEEQEVDAGGFYPRGNFPGTRARMALYETQAPRLARRAVAALEREIPTGALDDITHLVVASCTGFTAPGLDLQLATELGLRPDVQRTLVGFMGCSAAVPALRVAYQAVNTDPAARVLVINLELCSLHLQESSDLNALLPLTLFADGASAALVTAQPTGIALLDFLSMIISDSCDLMTWHIGEQGFNMHLSGQVPQRIKQTLREDMEQAGANKILRGEQVKDFDLWAIHPGGRSVLDAVEAGLGLAPADLSSSRRILHDYGNMSSATVMFVLQDMLRVHQTRDNHHDEARGMAMAFGPGMVAETFRFQMAG</sequence>
<dbReference type="Gene3D" id="3.40.47.10">
    <property type="match status" value="2"/>
</dbReference>
<dbReference type="InterPro" id="IPR016039">
    <property type="entry name" value="Thiolase-like"/>
</dbReference>
<evidence type="ECO:0000259" key="4">
    <source>
        <dbReference type="Pfam" id="PF00195"/>
    </source>
</evidence>
<evidence type="ECO:0000256" key="2">
    <source>
        <dbReference type="ARBA" id="ARBA00022679"/>
    </source>
</evidence>
<dbReference type="InterPro" id="IPR001099">
    <property type="entry name" value="Chalcone/stilbene_synt_N"/>
</dbReference>
<evidence type="ECO:0000256" key="1">
    <source>
        <dbReference type="ARBA" id="ARBA00005531"/>
    </source>
</evidence>
<dbReference type="SUPFAM" id="SSF53901">
    <property type="entry name" value="Thiolase-like"/>
    <property type="match status" value="1"/>
</dbReference>
<dbReference type="EMBL" id="JACCDF010000010">
    <property type="protein sequence ID" value="NYS61459.1"/>
    <property type="molecule type" value="Genomic_DNA"/>
</dbReference>
<dbReference type="Pfam" id="PF02797">
    <property type="entry name" value="Chal_sti_synt_C"/>
    <property type="match status" value="1"/>
</dbReference>
<feature type="domain" description="Chalcone/stilbene synthase N-terminal" evidence="4">
    <location>
        <begin position="4"/>
        <end position="221"/>
    </location>
</feature>
<accession>A0A7Z0LM79</accession>
<dbReference type="GO" id="GO:0016747">
    <property type="term" value="F:acyltransferase activity, transferring groups other than amino-acyl groups"/>
    <property type="evidence" value="ECO:0007669"/>
    <property type="project" value="InterPro"/>
</dbReference>
<comment type="similarity">
    <text evidence="1">Belongs to the thiolase-like superfamily. Chalcone/stilbene synthases family.</text>
</comment>
<keyword evidence="2" id="KW-0808">Transferase</keyword>
<protein>
    <submittedName>
        <fullName evidence="6">Type III polyketide synthase</fullName>
    </submittedName>
</protein>
<dbReference type="PANTHER" id="PTHR11877">
    <property type="entry name" value="HYDROXYMETHYLGLUTARYL-COA SYNTHASE"/>
    <property type="match status" value="1"/>
</dbReference>
<evidence type="ECO:0000259" key="5">
    <source>
        <dbReference type="Pfam" id="PF02797"/>
    </source>
</evidence>
<reference evidence="6 7" key="1">
    <citation type="journal article" date="2015" name="Int. J. Syst. Evol. Microbiol.">
        <title>Halomonas salicampi sp. nov., a halotolerant and alkalitolerant bacterium isolated from a saltern soil.</title>
        <authorList>
            <person name="Lee J.C."/>
            <person name="Kim Y.S."/>
            <person name="Yun B.S."/>
            <person name="Whang K.S."/>
        </authorList>
    </citation>
    <scope>NUCLEOTIDE SEQUENCE [LARGE SCALE GENOMIC DNA]</scope>
    <source>
        <strain evidence="6 7">BH103</strain>
    </source>
</reference>
<evidence type="ECO:0000313" key="7">
    <source>
        <dbReference type="Proteomes" id="UP000586119"/>
    </source>
</evidence>
<organism evidence="6 7">
    <name type="scientific">Vreelandella salicampi</name>
    <dbReference type="NCBI Taxonomy" id="1449798"/>
    <lineage>
        <taxon>Bacteria</taxon>
        <taxon>Pseudomonadati</taxon>
        <taxon>Pseudomonadota</taxon>
        <taxon>Gammaproteobacteria</taxon>
        <taxon>Oceanospirillales</taxon>
        <taxon>Halomonadaceae</taxon>
        <taxon>Vreelandella</taxon>
    </lineage>
</organism>
<feature type="active site" description="Acyl-thioester intermediate" evidence="3">
    <location>
        <position position="159"/>
    </location>
</feature>
<evidence type="ECO:0000313" key="6">
    <source>
        <dbReference type="EMBL" id="NYS61459.1"/>
    </source>
</evidence>
<feature type="domain" description="Chalcone/stilbene synthase C-terminal" evidence="5">
    <location>
        <begin position="234"/>
        <end position="369"/>
    </location>
</feature>
<dbReference type="PANTHER" id="PTHR11877:SF46">
    <property type="entry name" value="TYPE III POLYKETIDE SYNTHASE A"/>
    <property type="match status" value="1"/>
</dbReference>
<dbReference type="RefSeq" id="WP_179930784.1">
    <property type="nucleotide sequence ID" value="NZ_JACCDF010000010.1"/>
</dbReference>
<comment type="caution">
    <text evidence="6">The sequence shown here is derived from an EMBL/GenBank/DDBJ whole genome shotgun (WGS) entry which is preliminary data.</text>
</comment>
<dbReference type="PIRSF" id="PIRSF000451">
    <property type="entry name" value="PKS_III"/>
    <property type="match status" value="1"/>
</dbReference>
<dbReference type="AlphaFoldDB" id="A0A7Z0LM79"/>
<name>A0A7Z0LM79_9GAMM</name>
<gene>
    <name evidence="6" type="ORF">HZS81_11910</name>
</gene>
<evidence type="ECO:0000256" key="3">
    <source>
        <dbReference type="PIRSR" id="PIRSR000451-1"/>
    </source>
</evidence>
<dbReference type="InterPro" id="IPR012328">
    <property type="entry name" value="Chalcone/stilbene_synt_C"/>
</dbReference>
<proteinExistence type="inferred from homology"/>